<keyword evidence="1" id="KW-0723">Serine/threonine-protein kinase</keyword>
<feature type="compositionally biased region" description="Basic residues" evidence="6">
    <location>
        <begin position="78"/>
        <end position="88"/>
    </location>
</feature>
<comment type="caution">
    <text evidence="9">The sequence shown here is derived from an EMBL/GenBank/DDBJ whole genome shotgun (WGS) entry which is preliminary data.</text>
</comment>
<dbReference type="AlphaFoldDB" id="A0A2V3IXZ6"/>
<proteinExistence type="predicted"/>
<organism evidence="9 10">
    <name type="scientific">Gracilariopsis chorda</name>
    <dbReference type="NCBI Taxonomy" id="448386"/>
    <lineage>
        <taxon>Eukaryota</taxon>
        <taxon>Rhodophyta</taxon>
        <taxon>Florideophyceae</taxon>
        <taxon>Rhodymeniophycidae</taxon>
        <taxon>Gracilariales</taxon>
        <taxon>Gracilariaceae</taxon>
        <taxon>Gracilariopsis</taxon>
    </lineage>
</organism>
<dbReference type="EMBL" id="NBIV01000030">
    <property type="protein sequence ID" value="PXF47022.1"/>
    <property type="molecule type" value="Genomic_DNA"/>
</dbReference>
<evidence type="ECO:0000256" key="3">
    <source>
        <dbReference type="ARBA" id="ARBA00022837"/>
    </source>
</evidence>
<dbReference type="PROSITE" id="PS00108">
    <property type="entry name" value="PROTEIN_KINASE_ST"/>
    <property type="match status" value="1"/>
</dbReference>
<evidence type="ECO:0000256" key="6">
    <source>
        <dbReference type="SAM" id="MobiDB-lite"/>
    </source>
</evidence>
<reference evidence="9 10" key="1">
    <citation type="journal article" date="2018" name="Mol. Biol. Evol.">
        <title>Analysis of the draft genome of the red seaweed Gracilariopsis chorda provides insights into genome size evolution in Rhodophyta.</title>
        <authorList>
            <person name="Lee J."/>
            <person name="Yang E.C."/>
            <person name="Graf L."/>
            <person name="Yang J.H."/>
            <person name="Qiu H."/>
            <person name="Zel Zion U."/>
            <person name="Chan C.X."/>
            <person name="Stephens T.G."/>
            <person name="Weber A.P.M."/>
            <person name="Boo G.H."/>
            <person name="Boo S.M."/>
            <person name="Kim K.M."/>
            <person name="Shin Y."/>
            <person name="Jung M."/>
            <person name="Lee S.J."/>
            <person name="Yim H.S."/>
            <person name="Lee J.H."/>
            <person name="Bhattacharya D."/>
            <person name="Yoon H.S."/>
        </authorList>
    </citation>
    <scope>NUCLEOTIDE SEQUENCE [LARGE SCALE GENOMIC DNA]</scope>
    <source>
        <strain evidence="9 10">SKKU-2015</strain>
        <tissue evidence="9">Whole body</tissue>
    </source>
</reference>
<dbReference type="CDD" id="cd00051">
    <property type="entry name" value="EFh"/>
    <property type="match status" value="1"/>
</dbReference>
<feature type="domain" description="Protein kinase" evidence="7">
    <location>
        <begin position="435"/>
        <end position="767"/>
    </location>
</feature>
<dbReference type="PROSITE" id="PS50222">
    <property type="entry name" value="EF_HAND_2"/>
    <property type="match status" value="3"/>
</dbReference>
<keyword evidence="4 5" id="KW-0067">ATP-binding</keyword>
<dbReference type="STRING" id="448386.A0A2V3IXZ6"/>
<dbReference type="Gene3D" id="1.10.510.10">
    <property type="entry name" value="Transferase(Phosphotransferase) domain 1"/>
    <property type="match status" value="1"/>
</dbReference>
<feature type="domain" description="EF-hand" evidence="8">
    <location>
        <begin position="120"/>
        <end position="155"/>
    </location>
</feature>
<feature type="domain" description="EF-hand" evidence="8">
    <location>
        <begin position="259"/>
        <end position="294"/>
    </location>
</feature>
<dbReference type="Gene3D" id="3.30.200.20">
    <property type="entry name" value="Phosphorylase Kinase, domain 1"/>
    <property type="match status" value="1"/>
</dbReference>
<evidence type="ECO:0000256" key="2">
    <source>
        <dbReference type="ARBA" id="ARBA00022741"/>
    </source>
</evidence>
<gene>
    <name evidence="9" type="ORF">BWQ96_03212</name>
</gene>
<dbReference type="PROSITE" id="PS00107">
    <property type="entry name" value="PROTEIN_KINASE_ATP"/>
    <property type="match status" value="1"/>
</dbReference>
<name>A0A2V3IXZ6_9FLOR</name>
<evidence type="ECO:0000313" key="10">
    <source>
        <dbReference type="Proteomes" id="UP000247409"/>
    </source>
</evidence>
<evidence type="ECO:0000259" key="8">
    <source>
        <dbReference type="PROSITE" id="PS50222"/>
    </source>
</evidence>
<dbReference type="SMART" id="SM00054">
    <property type="entry name" value="EFh"/>
    <property type="match status" value="3"/>
</dbReference>
<dbReference type="InterPro" id="IPR008271">
    <property type="entry name" value="Ser/Thr_kinase_AS"/>
</dbReference>
<keyword evidence="9" id="KW-0808">Transferase</keyword>
<dbReference type="InterPro" id="IPR018247">
    <property type="entry name" value="EF_Hand_1_Ca_BS"/>
</dbReference>
<feature type="compositionally biased region" description="Polar residues" evidence="6">
    <location>
        <begin position="381"/>
        <end position="409"/>
    </location>
</feature>
<dbReference type="InterPro" id="IPR051681">
    <property type="entry name" value="Ser/Thr_Kinases-Pseudokinases"/>
</dbReference>
<evidence type="ECO:0000256" key="1">
    <source>
        <dbReference type="ARBA" id="ARBA00022527"/>
    </source>
</evidence>
<dbReference type="InterPro" id="IPR001245">
    <property type="entry name" value="Ser-Thr/Tyr_kinase_cat_dom"/>
</dbReference>
<dbReference type="InterPro" id="IPR000719">
    <property type="entry name" value="Prot_kinase_dom"/>
</dbReference>
<dbReference type="PANTHER" id="PTHR44329">
    <property type="entry name" value="SERINE/THREONINE-PROTEIN KINASE TNNI3K-RELATED"/>
    <property type="match status" value="1"/>
</dbReference>
<feature type="compositionally biased region" description="Polar residues" evidence="6">
    <location>
        <begin position="357"/>
        <end position="371"/>
    </location>
</feature>
<keyword evidence="3" id="KW-0106">Calcium</keyword>
<dbReference type="InterPro" id="IPR011009">
    <property type="entry name" value="Kinase-like_dom_sf"/>
</dbReference>
<keyword evidence="10" id="KW-1185">Reference proteome</keyword>
<dbReference type="Proteomes" id="UP000247409">
    <property type="component" value="Unassembled WGS sequence"/>
</dbReference>
<feature type="domain" description="EF-hand" evidence="8">
    <location>
        <begin position="197"/>
        <end position="232"/>
    </location>
</feature>
<feature type="region of interest" description="Disordered" evidence="6">
    <location>
        <begin position="341"/>
        <end position="418"/>
    </location>
</feature>
<dbReference type="Gene3D" id="1.10.238.10">
    <property type="entry name" value="EF-hand"/>
    <property type="match status" value="1"/>
</dbReference>
<dbReference type="GO" id="GO:0005524">
    <property type="term" value="F:ATP binding"/>
    <property type="evidence" value="ECO:0007669"/>
    <property type="project" value="UniProtKB-UniRule"/>
</dbReference>
<dbReference type="Pfam" id="PF13499">
    <property type="entry name" value="EF-hand_7"/>
    <property type="match status" value="1"/>
</dbReference>
<dbReference type="InterPro" id="IPR011992">
    <property type="entry name" value="EF-hand-dom_pair"/>
</dbReference>
<dbReference type="PROSITE" id="PS00018">
    <property type="entry name" value="EF_HAND_1"/>
    <property type="match status" value="2"/>
</dbReference>
<keyword evidence="9" id="KW-0418">Kinase</keyword>
<evidence type="ECO:0000259" key="7">
    <source>
        <dbReference type="PROSITE" id="PS50011"/>
    </source>
</evidence>
<evidence type="ECO:0000313" key="9">
    <source>
        <dbReference type="EMBL" id="PXF47022.1"/>
    </source>
</evidence>
<dbReference type="PROSITE" id="PS50011">
    <property type="entry name" value="PROTEIN_KINASE_DOM"/>
    <property type="match status" value="1"/>
</dbReference>
<feature type="region of interest" description="Disordered" evidence="6">
    <location>
        <begin position="53"/>
        <end position="107"/>
    </location>
</feature>
<dbReference type="CDD" id="cd13999">
    <property type="entry name" value="STKc_MAP3K-like"/>
    <property type="match status" value="1"/>
</dbReference>
<evidence type="ECO:0000256" key="4">
    <source>
        <dbReference type="ARBA" id="ARBA00022840"/>
    </source>
</evidence>
<feature type="binding site" evidence="5">
    <location>
        <position position="462"/>
    </location>
    <ligand>
        <name>ATP</name>
        <dbReference type="ChEBI" id="CHEBI:30616"/>
    </ligand>
</feature>
<dbReference type="SMART" id="SM00220">
    <property type="entry name" value="S_TKc"/>
    <property type="match status" value="1"/>
</dbReference>
<dbReference type="GO" id="GO:0004674">
    <property type="term" value="F:protein serine/threonine kinase activity"/>
    <property type="evidence" value="ECO:0007669"/>
    <property type="project" value="UniProtKB-KW"/>
</dbReference>
<dbReference type="InterPro" id="IPR017441">
    <property type="entry name" value="Protein_kinase_ATP_BS"/>
</dbReference>
<dbReference type="GO" id="GO:0005509">
    <property type="term" value="F:calcium ion binding"/>
    <property type="evidence" value="ECO:0007669"/>
    <property type="project" value="InterPro"/>
</dbReference>
<dbReference type="InterPro" id="IPR002048">
    <property type="entry name" value="EF_hand_dom"/>
</dbReference>
<sequence length="773" mass="87225">MERACHPRTSRPLTSLLRRRRCLRQYGEHRSPRFFRSLSHPFRLSLRLVSHPSSPRHNLRILSRPKPRRPSPQAAHTPHTKRHTHHPAARTPPASPYTSRPNLNDLASSPASALQRWKVAELTALKQKFNELDAEDRGFLTRQQFYQLFQSIVRHPQDQTDESPLYNFALSLFYSTGEDSLSLREFVTGMTILGKGSEEERLRYLFHMYDADNSGYLNAAEIEKVFIVMSTFAESHTFKASDSLEAQSLTSLRRCSPTELRQLAIRTLQEHDQDRDGVIGFEDFATWCATDPVVKTWLDKLCFDTALGIERLKVENERRLLAKEFESLGIFPSDFFQRHIDPSPRNSAPMLPPAVATETNQFPPLTPTAVNPLTERPPSVASGSTHPASDPQASQEIPSPGSNPKSYSSPMPRDRRRRTLTDRAIGSFEIDFNELKFERQIGSGSFATVWKCTWLDSPVAVKVFKSGPQLILNRDGTATVAPTSLEHAASQSGAGGHPRFVQDGESFEPEFDSMMGNFDDSAHASFAPDDGADMAWNRVRFLSEVSLLKSIRHPNCLLYMGACVDPRYPLCIVSSLINGGSLFELLHRRTAVSLDLRQKLQLMQDIALGMRYLHGRQPVVLHRDLKSQNILVEQQNDGTFKGTIIDFGLSKLNSAQQSLVPGSRGGLTGSLITMAPEVMNGQAYLQKADVYSYGIVCWEIFCRRIPFGRSVEPFQLIQKVAFKGERPPFESKDEVPPSVKSLVQACWHQQVDMRPDFSDITETLKHIKDELRR</sequence>
<keyword evidence="2 5" id="KW-0547">Nucleotide-binding</keyword>
<dbReference type="Pfam" id="PF07714">
    <property type="entry name" value="PK_Tyr_Ser-Thr"/>
    <property type="match status" value="1"/>
</dbReference>
<protein>
    <submittedName>
        <fullName evidence="9">Serine/threonine-protein kinase CTR1</fullName>
    </submittedName>
</protein>
<feature type="compositionally biased region" description="Polar residues" evidence="6">
    <location>
        <begin position="96"/>
        <end position="107"/>
    </location>
</feature>
<dbReference type="SUPFAM" id="SSF47473">
    <property type="entry name" value="EF-hand"/>
    <property type="match status" value="1"/>
</dbReference>
<feature type="compositionally biased region" description="Basic residues" evidence="6">
    <location>
        <begin position="57"/>
        <end position="69"/>
    </location>
</feature>
<dbReference type="OrthoDB" id="5252at2759"/>
<accession>A0A2V3IXZ6</accession>
<evidence type="ECO:0000256" key="5">
    <source>
        <dbReference type="PROSITE-ProRule" id="PRU10141"/>
    </source>
</evidence>
<dbReference type="SUPFAM" id="SSF56112">
    <property type="entry name" value="Protein kinase-like (PK-like)"/>
    <property type="match status" value="1"/>
</dbReference>
<dbReference type="PANTHER" id="PTHR44329:SF298">
    <property type="entry name" value="MIXED LINEAGE KINASE DOMAIN-LIKE PROTEIN"/>
    <property type="match status" value="1"/>
</dbReference>